<dbReference type="EMBL" id="OZ019895">
    <property type="protein sequence ID" value="CAK9219441.1"/>
    <property type="molecule type" value="Genomic_DNA"/>
</dbReference>
<protein>
    <recommendedName>
        <fullName evidence="7">GOLD domain-containing protein</fullName>
    </recommendedName>
</protein>
<keyword evidence="6" id="KW-0472">Membrane</keyword>
<gene>
    <name evidence="8" type="ORF">CSSPTR1EN2_LOCUS14510</name>
</gene>
<keyword evidence="4" id="KW-0732">Signal</keyword>
<keyword evidence="5" id="KW-1133">Transmembrane helix</keyword>
<evidence type="ECO:0000256" key="5">
    <source>
        <dbReference type="ARBA" id="ARBA00022989"/>
    </source>
</evidence>
<evidence type="ECO:0000256" key="3">
    <source>
        <dbReference type="ARBA" id="ARBA00022692"/>
    </source>
</evidence>
<accession>A0ABP0UDF6</accession>
<comment type="subcellular location">
    <subcellularLocation>
        <location evidence="1">Membrane</location>
        <topology evidence="1">Single-pass type I membrane protein</topology>
    </subcellularLocation>
</comment>
<keyword evidence="3" id="KW-0812">Transmembrane</keyword>
<comment type="similarity">
    <text evidence="2">Belongs to the EMP24/GP25L family.</text>
</comment>
<evidence type="ECO:0000256" key="2">
    <source>
        <dbReference type="ARBA" id="ARBA00007104"/>
    </source>
</evidence>
<feature type="domain" description="GOLD" evidence="7">
    <location>
        <begin position="10"/>
        <end position="124"/>
    </location>
</feature>
<name>A0ABP0UDF6_9BRYO</name>
<dbReference type="InterPro" id="IPR015720">
    <property type="entry name" value="Emp24-like"/>
</dbReference>
<dbReference type="Pfam" id="PF01105">
    <property type="entry name" value="EMP24_GP25L"/>
    <property type="match status" value="1"/>
</dbReference>
<evidence type="ECO:0000313" key="9">
    <source>
        <dbReference type="Proteomes" id="UP001497512"/>
    </source>
</evidence>
<dbReference type="Proteomes" id="UP001497512">
    <property type="component" value="Chromosome 3"/>
</dbReference>
<dbReference type="InterPro" id="IPR009038">
    <property type="entry name" value="GOLD_dom"/>
</dbReference>
<evidence type="ECO:0000313" key="8">
    <source>
        <dbReference type="EMBL" id="CAK9219441.1"/>
    </source>
</evidence>
<reference evidence="8" key="1">
    <citation type="submission" date="2024-02" db="EMBL/GenBank/DDBJ databases">
        <authorList>
            <consortium name="ELIXIR-Norway"/>
            <consortium name="Elixir Norway"/>
        </authorList>
    </citation>
    <scope>NUCLEOTIDE SEQUENCE</scope>
</reference>
<evidence type="ECO:0000256" key="1">
    <source>
        <dbReference type="ARBA" id="ARBA00004479"/>
    </source>
</evidence>
<sequence>MYVVRHVMGEKFNFTVMKKGLYKFCFYNRSWQQETVNLHVHIGPMLPKQQPIRTEHTIPVMELIHRLKQALDKVQFAQQLLHAQTAQQVLITHGMSKHVLHKAVIELVALIGCKILQVFLLQHLATKMRNSHVLLLSAKTVT</sequence>
<evidence type="ECO:0000259" key="7">
    <source>
        <dbReference type="Pfam" id="PF01105"/>
    </source>
</evidence>
<proteinExistence type="inferred from homology"/>
<keyword evidence="9" id="KW-1185">Reference proteome</keyword>
<evidence type="ECO:0000256" key="4">
    <source>
        <dbReference type="ARBA" id="ARBA00022729"/>
    </source>
</evidence>
<evidence type="ECO:0000256" key="6">
    <source>
        <dbReference type="ARBA" id="ARBA00023136"/>
    </source>
</evidence>
<organism evidence="8 9">
    <name type="scientific">Sphagnum troendelagicum</name>
    <dbReference type="NCBI Taxonomy" id="128251"/>
    <lineage>
        <taxon>Eukaryota</taxon>
        <taxon>Viridiplantae</taxon>
        <taxon>Streptophyta</taxon>
        <taxon>Embryophyta</taxon>
        <taxon>Bryophyta</taxon>
        <taxon>Sphagnophytina</taxon>
        <taxon>Sphagnopsida</taxon>
        <taxon>Sphagnales</taxon>
        <taxon>Sphagnaceae</taxon>
        <taxon>Sphagnum</taxon>
    </lineage>
</organism>
<dbReference type="PANTHER" id="PTHR22811">
    <property type="entry name" value="TRANSMEMBRANE EMP24 DOMAIN-CONTAINING PROTEIN"/>
    <property type="match status" value="1"/>
</dbReference>